<name>A0ABP8GEL6_9BURK</name>
<evidence type="ECO:0000313" key="3">
    <source>
        <dbReference type="Proteomes" id="UP001501671"/>
    </source>
</evidence>
<comment type="caution">
    <text evidence="2">The sequence shown here is derived from an EMBL/GenBank/DDBJ whole genome shotgun (WGS) entry which is preliminary data.</text>
</comment>
<organism evidence="2 3">
    <name type="scientific">Pigmentiphaga soli</name>
    <dbReference type="NCBI Taxonomy" id="1007095"/>
    <lineage>
        <taxon>Bacteria</taxon>
        <taxon>Pseudomonadati</taxon>
        <taxon>Pseudomonadota</taxon>
        <taxon>Betaproteobacteria</taxon>
        <taxon>Burkholderiales</taxon>
        <taxon>Alcaligenaceae</taxon>
        <taxon>Pigmentiphaga</taxon>
    </lineage>
</organism>
<dbReference type="InterPro" id="IPR011051">
    <property type="entry name" value="RmlC_Cupin_sf"/>
</dbReference>
<dbReference type="Pfam" id="PF07883">
    <property type="entry name" value="Cupin_2"/>
    <property type="match status" value="1"/>
</dbReference>
<keyword evidence="3" id="KW-1185">Reference proteome</keyword>
<accession>A0ABP8GEL6</accession>
<reference evidence="3" key="1">
    <citation type="journal article" date="2019" name="Int. J. Syst. Evol. Microbiol.">
        <title>The Global Catalogue of Microorganisms (GCM) 10K type strain sequencing project: providing services to taxonomists for standard genome sequencing and annotation.</title>
        <authorList>
            <consortium name="The Broad Institute Genomics Platform"/>
            <consortium name="The Broad Institute Genome Sequencing Center for Infectious Disease"/>
            <person name="Wu L."/>
            <person name="Ma J."/>
        </authorList>
    </citation>
    <scope>NUCLEOTIDE SEQUENCE [LARGE SCALE GENOMIC DNA]</scope>
    <source>
        <strain evidence="3">JCM 17666</strain>
    </source>
</reference>
<gene>
    <name evidence="2" type="ORF">GCM10023144_02530</name>
</gene>
<dbReference type="InterPro" id="IPR013096">
    <property type="entry name" value="Cupin_2"/>
</dbReference>
<dbReference type="InterPro" id="IPR014710">
    <property type="entry name" value="RmlC-like_jellyroll"/>
</dbReference>
<proteinExistence type="predicted"/>
<sequence length="171" mass="18974">MSTSTKSAAPIVKNTAEWLSEMERLARRTTPSFFHLSCQLPKAGRTNQVLGATKMMSVVLKTYAEGGENELHAHINEDHFFCILQGRAKFYGPNGEEREVGKNDCVLLPKGSLYWFHAIEGEPLVMLRVGAASEDETDVMARVGADGQPLDGYSEANKEVPLVLDADRWFE</sequence>
<dbReference type="Proteomes" id="UP001501671">
    <property type="component" value="Unassembled WGS sequence"/>
</dbReference>
<dbReference type="RefSeq" id="WP_345245511.1">
    <property type="nucleotide sequence ID" value="NZ_BAABFO010000001.1"/>
</dbReference>
<evidence type="ECO:0000313" key="2">
    <source>
        <dbReference type="EMBL" id="GAA4322507.1"/>
    </source>
</evidence>
<evidence type="ECO:0000259" key="1">
    <source>
        <dbReference type="Pfam" id="PF07883"/>
    </source>
</evidence>
<dbReference type="Gene3D" id="2.60.120.10">
    <property type="entry name" value="Jelly Rolls"/>
    <property type="match status" value="1"/>
</dbReference>
<dbReference type="EMBL" id="BAABFO010000001">
    <property type="protein sequence ID" value="GAA4322507.1"/>
    <property type="molecule type" value="Genomic_DNA"/>
</dbReference>
<feature type="domain" description="Cupin type-2" evidence="1">
    <location>
        <begin position="61"/>
        <end position="129"/>
    </location>
</feature>
<dbReference type="CDD" id="cd02208">
    <property type="entry name" value="cupin_RmlC-like"/>
    <property type="match status" value="1"/>
</dbReference>
<dbReference type="SUPFAM" id="SSF51182">
    <property type="entry name" value="RmlC-like cupins"/>
    <property type="match status" value="1"/>
</dbReference>
<protein>
    <recommendedName>
        <fullName evidence="1">Cupin type-2 domain-containing protein</fullName>
    </recommendedName>
</protein>